<dbReference type="RefSeq" id="WP_191189465.1">
    <property type="nucleotide sequence ID" value="NZ_JACWMY010000006.1"/>
</dbReference>
<dbReference type="PROSITE" id="PS51257">
    <property type="entry name" value="PROKAR_LIPOPROTEIN"/>
    <property type="match status" value="1"/>
</dbReference>
<evidence type="ECO:0008006" key="4">
    <source>
        <dbReference type="Google" id="ProtNLM"/>
    </source>
</evidence>
<dbReference type="Proteomes" id="UP000606600">
    <property type="component" value="Unassembled WGS sequence"/>
</dbReference>
<evidence type="ECO:0000256" key="1">
    <source>
        <dbReference type="SAM" id="SignalP"/>
    </source>
</evidence>
<proteinExistence type="predicted"/>
<accession>A0ABR7WTS9</accession>
<feature type="signal peptide" evidence="1">
    <location>
        <begin position="1"/>
        <end position="22"/>
    </location>
</feature>
<keyword evidence="1" id="KW-0732">Signal</keyword>
<organism evidence="2 3">
    <name type="scientific">Mucilaginibacter pankratovii</name>
    <dbReference type="NCBI Taxonomy" id="2772110"/>
    <lineage>
        <taxon>Bacteria</taxon>
        <taxon>Pseudomonadati</taxon>
        <taxon>Bacteroidota</taxon>
        <taxon>Sphingobacteriia</taxon>
        <taxon>Sphingobacteriales</taxon>
        <taxon>Sphingobacteriaceae</taxon>
        <taxon>Mucilaginibacter</taxon>
    </lineage>
</organism>
<evidence type="ECO:0000313" key="3">
    <source>
        <dbReference type="Proteomes" id="UP000606600"/>
    </source>
</evidence>
<keyword evidence="3" id="KW-1185">Reference proteome</keyword>
<protein>
    <recommendedName>
        <fullName evidence="4">CHRD domain-containing protein</fullName>
    </recommendedName>
</protein>
<comment type="caution">
    <text evidence="2">The sequence shown here is derived from an EMBL/GenBank/DDBJ whole genome shotgun (WGS) entry which is preliminary data.</text>
</comment>
<reference evidence="2 3" key="1">
    <citation type="submission" date="2020-09" db="EMBL/GenBank/DDBJ databases">
        <title>Novel species of Mucilaginibacter isolated from a glacier on the Tibetan Plateau.</title>
        <authorList>
            <person name="Liu Q."/>
            <person name="Xin Y.-H."/>
        </authorList>
    </citation>
    <scope>NUCLEOTIDE SEQUENCE [LARGE SCALE GENOMIC DNA]</scope>
    <source>
        <strain evidence="2 3">ZT4R22</strain>
    </source>
</reference>
<feature type="chain" id="PRO_5047170143" description="CHRD domain-containing protein" evidence="1">
    <location>
        <begin position="23"/>
        <end position="176"/>
    </location>
</feature>
<gene>
    <name evidence="2" type="ORF">IDJ77_13365</name>
</gene>
<sequence length="176" mass="17868">MKKIKGAILLAMILAVTGISSCKKDSNNTGASGKATVEASLYGFDGTSGTTFKSTAAGIVQVGTLWTLTAVKDGSNESITIVLPNVTGTGTFDLLQDNASGNGAIMAKDYTKPADGALNYSTDLPATGGMKGGGEVKITALTSTSAEGTFYIVAHNSAGKDAFVENGTFKGTLVKR</sequence>
<name>A0ABR7WTS9_9SPHI</name>
<evidence type="ECO:0000313" key="2">
    <source>
        <dbReference type="EMBL" id="MBD1364804.1"/>
    </source>
</evidence>
<dbReference type="EMBL" id="JACWMY010000006">
    <property type="protein sequence ID" value="MBD1364804.1"/>
    <property type="molecule type" value="Genomic_DNA"/>
</dbReference>